<dbReference type="Proteomes" id="UP001164929">
    <property type="component" value="Chromosome 10"/>
</dbReference>
<name>A0AAD6M9X2_9ROSI</name>
<keyword evidence="1" id="KW-0812">Transmembrane</keyword>
<keyword evidence="1" id="KW-0472">Membrane</keyword>
<evidence type="ECO:0000313" key="2">
    <source>
        <dbReference type="EMBL" id="KAJ6981316.1"/>
    </source>
</evidence>
<evidence type="ECO:0000313" key="3">
    <source>
        <dbReference type="Proteomes" id="UP001164929"/>
    </source>
</evidence>
<proteinExistence type="predicted"/>
<organism evidence="2 3">
    <name type="scientific">Populus alba x Populus x berolinensis</name>
    <dbReference type="NCBI Taxonomy" id="444605"/>
    <lineage>
        <taxon>Eukaryota</taxon>
        <taxon>Viridiplantae</taxon>
        <taxon>Streptophyta</taxon>
        <taxon>Embryophyta</taxon>
        <taxon>Tracheophyta</taxon>
        <taxon>Spermatophyta</taxon>
        <taxon>Magnoliopsida</taxon>
        <taxon>eudicotyledons</taxon>
        <taxon>Gunneridae</taxon>
        <taxon>Pentapetalae</taxon>
        <taxon>rosids</taxon>
        <taxon>fabids</taxon>
        <taxon>Malpighiales</taxon>
        <taxon>Salicaceae</taxon>
        <taxon>Saliceae</taxon>
        <taxon>Populus</taxon>
    </lineage>
</organism>
<evidence type="ECO:0000256" key="1">
    <source>
        <dbReference type="SAM" id="Phobius"/>
    </source>
</evidence>
<accession>A0AAD6M9X2</accession>
<dbReference type="AlphaFoldDB" id="A0AAD6M9X2"/>
<keyword evidence="1" id="KW-1133">Transmembrane helix</keyword>
<protein>
    <submittedName>
        <fullName evidence="2">Uncharacterized protein</fullName>
    </submittedName>
</protein>
<gene>
    <name evidence="2" type="ORF">NC653_024656</name>
</gene>
<reference evidence="2" key="1">
    <citation type="journal article" date="2023" name="Mol. Ecol. Resour.">
        <title>Chromosome-level genome assembly of a triploid poplar Populus alba 'Berolinensis'.</title>
        <authorList>
            <person name="Chen S."/>
            <person name="Yu Y."/>
            <person name="Wang X."/>
            <person name="Wang S."/>
            <person name="Zhang T."/>
            <person name="Zhou Y."/>
            <person name="He R."/>
            <person name="Meng N."/>
            <person name="Wang Y."/>
            <person name="Liu W."/>
            <person name="Liu Z."/>
            <person name="Liu J."/>
            <person name="Guo Q."/>
            <person name="Huang H."/>
            <person name="Sederoff R.R."/>
            <person name="Wang G."/>
            <person name="Qu G."/>
            <person name="Chen S."/>
        </authorList>
    </citation>
    <scope>NUCLEOTIDE SEQUENCE</scope>
    <source>
        <strain evidence="2">SC-2020</strain>
    </source>
</reference>
<keyword evidence="3" id="KW-1185">Reference proteome</keyword>
<dbReference type="EMBL" id="JAQIZT010000010">
    <property type="protein sequence ID" value="KAJ6981316.1"/>
    <property type="molecule type" value="Genomic_DNA"/>
</dbReference>
<feature type="transmembrane region" description="Helical" evidence="1">
    <location>
        <begin position="12"/>
        <end position="32"/>
    </location>
</feature>
<comment type="caution">
    <text evidence="2">The sequence shown here is derived from an EMBL/GenBank/DDBJ whole genome shotgun (WGS) entry which is preliminary data.</text>
</comment>
<sequence length="105" mass="11756">MEKGGARRQSDNTMLFILLGQCIGCLLGRGIYTVTFWKSDIGLLGEKLDESSIFLYLYTRTGTDLEGLSVLNHDMESCYSCIKYTVVAVTFRNFAPDVGRGERDI</sequence>